<dbReference type="InterPro" id="IPR015131">
    <property type="entry name" value="Killer_tox_Kp4"/>
</dbReference>
<dbReference type="GeneID" id="59329873"/>
<protein>
    <recommendedName>
        <fullName evidence="1">Killer toxin Kp4 domain-containing protein</fullName>
    </recommendedName>
</protein>
<organism evidence="2 3">
    <name type="scientific">Letharia lupina</name>
    <dbReference type="NCBI Taxonomy" id="560253"/>
    <lineage>
        <taxon>Eukaryota</taxon>
        <taxon>Fungi</taxon>
        <taxon>Dikarya</taxon>
        <taxon>Ascomycota</taxon>
        <taxon>Pezizomycotina</taxon>
        <taxon>Lecanoromycetes</taxon>
        <taxon>OSLEUM clade</taxon>
        <taxon>Lecanoromycetidae</taxon>
        <taxon>Lecanorales</taxon>
        <taxon>Lecanorineae</taxon>
        <taxon>Parmeliaceae</taxon>
        <taxon>Letharia</taxon>
    </lineage>
</organism>
<dbReference type="RefSeq" id="XP_037151806.1">
    <property type="nucleotide sequence ID" value="XM_037292387.1"/>
</dbReference>
<dbReference type="InterPro" id="IPR011329">
    <property type="entry name" value="Killer_tox_Kp4/SMK"/>
</dbReference>
<accession>A0A8H6CFP0</accession>
<evidence type="ECO:0000313" key="3">
    <source>
        <dbReference type="Proteomes" id="UP000593566"/>
    </source>
</evidence>
<dbReference type="AlphaFoldDB" id="A0A8H6CFP0"/>
<feature type="domain" description="Killer toxin Kp4" evidence="1">
    <location>
        <begin position="75"/>
        <end position="231"/>
    </location>
</feature>
<dbReference type="EMBL" id="JACCJB010000012">
    <property type="protein sequence ID" value="KAF6222371.1"/>
    <property type="molecule type" value="Genomic_DNA"/>
</dbReference>
<proteinExistence type="predicted"/>
<dbReference type="Pfam" id="PF09044">
    <property type="entry name" value="Kp4"/>
    <property type="match status" value="1"/>
</dbReference>
<gene>
    <name evidence="2" type="ORF">HO133_001457</name>
</gene>
<keyword evidence="3" id="KW-1185">Reference proteome</keyword>
<name>A0A8H6CFP0_9LECA</name>
<sequence length="251" mass="26648">MDMESFPVEAPTCIKQIDFFEETMDQQNVYKASIPHASSSDYSNTDPQQRLTPLLHHVTMHPSTTFASLLAVTSITSVISTVAALGLNCRGSGLCPLARFENKDPESIVQILRDAIYATSKPLTTTYTEGQHVVCISSSESVTIGSDISKGIDASGASESTGGNYKLDVAIGTGGICAFPNYLKAGADLTLAQIQPLADQVLEHKCKTCGSATVDWGNSPKDGYLTFNYVEDPFCDGDCISGDGTAVANSK</sequence>
<reference evidence="2 3" key="1">
    <citation type="journal article" date="2020" name="Genomics">
        <title>Complete, high-quality genomes from long-read metagenomic sequencing of two wolf lichen thalli reveals enigmatic genome architecture.</title>
        <authorList>
            <person name="McKenzie S.K."/>
            <person name="Walston R.F."/>
            <person name="Allen J.L."/>
        </authorList>
    </citation>
    <scope>NUCLEOTIDE SEQUENCE [LARGE SCALE GENOMIC DNA]</scope>
    <source>
        <strain evidence="2">WasteWater1</strain>
    </source>
</reference>
<dbReference type="Proteomes" id="UP000593566">
    <property type="component" value="Unassembled WGS sequence"/>
</dbReference>
<evidence type="ECO:0000259" key="1">
    <source>
        <dbReference type="Pfam" id="PF09044"/>
    </source>
</evidence>
<dbReference type="Gene3D" id="3.30.430.10">
    <property type="entry name" value="Killer Toxin P4, subunit A"/>
    <property type="match status" value="1"/>
</dbReference>
<comment type="caution">
    <text evidence="2">The sequence shown here is derived from an EMBL/GenBank/DDBJ whole genome shotgun (WGS) entry which is preliminary data.</text>
</comment>
<dbReference type="GO" id="GO:0005576">
    <property type="term" value="C:extracellular region"/>
    <property type="evidence" value="ECO:0007669"/>
    <property type="project" value="InterPro"/>
</dbReference>
<dbReference type="SUPFAM" id="SSF55221">
    <property type="entry name" value="Yeast killer toxins"/>
    <property type="match status" value="1"/>
</dbReference>
<evidence type="ECO:0000313" key="2">
    <source>
        <dbReference type="EMBL" id="KAF6222371.1"/>
    </source>
</evidence>